<sequence>MNKAIIKCPHCGKSNRVPAVDEGRPRCGSCHRELPWVVEAGDDDFGEIAERSGVPVLVDFWAVWCGPCRVVSPALDQLAHERAGQIKLVKVDVDRSPQLSVRFAIQAVPTLMVIIGGEIVARQAGAAPAPVLRSWLEGALTK</sequence>
<dbReference type="PANTHER" id="PTHR45663">
    <property type="entry name" value="GEO12009P1"/>
    <property type="match status" value="1"/>
</dbReference>
<dbReference type="InterPro" id="IPR036249">
    <property type="entry name" value="Thioredoxin-like_sf"/>
</dbReference>
<evidence type="ECO:0000313" key="8">
    <source>
        <dbReference type="EMBL" id="SDI27666.1"/>
    </source>
</evidence>
<dbReference type="PANTHER" id="PTHR45663:SF11">
    <property type="entry name" value="GEO12009P1"/>
    <property type="match status" value="1"/>
</dbReference>
<dbReference type="SUPFAM" id="SSF52833">
    <property type="entry name" value="Thioredoxin-like"/>
    <property type="match status" value="1"/>
</dbReference>
<dbReference type="InterPro" id="IPR013766">
    <property type="entry name" value="Thioredoxin_domain"/>
</dbReference>
<evidence type="ECO:0000313" key="9">
    <source>
        <dbReference type="Proteomes" id="UP000199258"/>
    </source>
</evidence>
<dbReference type="Pfam" id="PF00085">
    <property type="entry name" value="Thioredoxin"/>
    <property type="match status" value="1"/>
</dbReference>
<evidence type="ECO:0000256" key="4">
    <source>
        <dbReference type="ARBA" id="ARBA00023157"/>
    </source>
</evidence>
<keyword evidence="3" id="KW-0249">Electron transport</keyword>
<dbReference type="GO" id="GO:0015035">
    <property type="term" value="F:protein-disulfide reductase activity"/>
    <property type="evidence" value="ECO:0007669"/>
    <property type="project" value="UniProtKB-UniRule"/>
</dbReference>
<dbReference type="EMBL" id="FNDT01000008">
    <property type="protein sequence ID" value="SDI27666.1"/>
    <property type="molecule type" value="Genomic_DNA"/>
</dbReference>
<dbReference type="PROSITE" id="PS00194">
    <property type="entry name" value="THIOREDOXIN_1"/>
    <property type="match status" value="1"/>
</dbReference>
<evidence type="ECO:0000256" key="2">
    <source>
        <dbReference type="ARBA" id="ARBA00022448"/>
    </source>
</evidence>
<accession>A0A1G8J8Z8</accession>
<dbReference type="CDD" id="cd02947">
    <property type="entry name" value="TRX_family"/>
    <property type="match status" value="1"/>
</dbReference>
<name>A0A1G8J8Z8_9MICC</name>
<dbReference type="AlphaFoldDB" id="A0A1G8J8Z8"/>
<dbReference type="OrthoDB" id="9790390at2"/>
<evidence type="ECO:0000256" key="1">
    <source>
        <dbReference type="ARBA" id="ARBA00008987"/>
    </source>
</evidence>
<dbReference type="PRINTS" id="PR00421">
    <property type="entry name" value="THIOREDOXIN"/>
</dbReference>
<dbReference type="STRING" id="335973.SAMN04488693_10887"/>
<dbReference type="NCBIfam" id="TIGR01068">
    <property type="entry name" value="thioredoxin"/>
    <property type="match status" value="1"/>
</dbReference>
<keyword evidence="4" id="KW-1015">Disulfide bond</keyword>
<evidence type="ECO:0000259" key="7">
    <source>
        <dbReference type="PROSITE" id="PS51352"/>
    </source>
</evidence>
<dbReference type="PROSITE" id="PS51352">
    <property type="entry name" value="THIOREDOXIN_2"/>
    <property type="match status" value="1"/>
</dbReference>
<keyword evidence="5" id="KW-0676">Redox-active center</keyword>
<evidence type="ECO:0000256" key="3">
    <source>
        <dbReference type="ARBA" id="ARBA00022982"/>
    </source>
</evidence>
<keyword evidence="9" id="KW-1185">Reference proteome</keyword>
<keyword evidence="2" id="KW-0813">Transport</keyword>
<proteinExistence type="inferred from homology"/>
<gene>
    <name evidence="8" type="ORF">SAMN04488693_10887</name>
</gene>
<organism evidence="8 9">
    <name type="scientific">Arthrobacter subterraneus</name>
    <dbReference type="NCBI Taxonomy" id="335973"/>
    <lineage>
        <taxon>Bacteria</taxon>
        <taxon>Bacillati</taxon>
        <taxon>Actinomycetota</taxon>
        <taxon>Actinomycetes</taxon>
        <taxon>Micrococcales</taxon>
        <taxon>Micrococcaceae</taxon>
        <taxon>Arthrobacter</taxon>
    </lineage>
</organism>
<dbReference type="RefSeq" id="WP_090586658.1">
    <property type="nucleotide sequence ID" value="NZ_FNDT01000008.1"/>
</dbReference>
<dbReference type="InterPro" id="IPR005746">
    <property type="entry name" value="Thioredoxin"/>
</dbReference>
<evidence type="ECO:0000256" key="5">
    <source>
        <dbReference type="ARBA" id="ARBA00023284"/>
    </source>
</evidence>
<dbReference type="Proteomes" id="UP000199258">
    <property type="component" value="Unassembled WGS sequence"/>
</dbReference>
<evidence type="ECO:0000256" key="6">
    <source>
        <dbReference type="NCBIfam" id="TIGR01068"/>
    </source>
</evidence>
<protein>
    <recommendedName>
        <fullName evidence="6">Thioredoxin</fullName>
    </recommendedName>
</protein>
<dbReference type="Gene3D" id="3.40.30.10">
    <property type="entry name" value="Glutaredoxin"/>
    <property type="match status" value="1"/>
</dbReference>
<feature type="domain" description="Thioredoxin" evidence="7">
    <location>
        <begin position="6"/>
        <end position="141"/>
    </location>
</feature>
<dbReference type="GO" id="GO:0005737">
    <property type="term" value="C:cytoplasm"/>
    <property type="evidence" value="ECO:0007669"/>
    <property type="project" value="TreeGrafter"/>
</dbReference>
<reference evidence="8 9" key="1">
    <citation type="submission" date="2016-10" db="EMBL/GenBank/DDBJ databases">
        <authorList>
            <person name="de Groot N.N."/>
        </authorList>
    </citation>
    <scope>NUCLEOTIDE SEQUENCE [LARGE SCALE GENOMIC DNA]</scope>
    <source>
        <strain evidence="8 9">NP_1H</strain>
    </source>
</reference>
<dbReference type="Gene3D" id="2.30.30.380">
    <property type="entry name" value="Zn-finger domain of Sec23/24"/>
    <property type="match status" value="1"/>
</dbReference>
<dbReference type="InterPro" id="IPR017937">
    <property type="entry name" value="Thioredoxin_CS"/>
</dbReference>
<comment type="similarity">
    <text evidence="1">Belongs to the thioredoxin family.</text>
</comment>
<dbReference type="FunFam" id="3.40.30.10:FF:000001">
    <property type="entry name" value="Thioredoxin"/>
    <property type="match status" value="1"/>
</dbReference>